<dbReference type="GO" id="GO:0008982">
    <property type="term" value="F:protein-N(PI)-phosphohistidine-sugar phosphotransferase activity"/>
    <property type="evidence" value="ECO:0007669"/>
    <property type="project" value="InterPro"/>
</dbReference>
<dbReference type="Proteomes" id="UP000009320">
    <property type="component" value="Unassembled WGS sequence"/>
</dbReference>
<dbReference type="InterPro" id="IPR036665">
    <property type="entry name" value="PTS_IIA_glucitol/sorbitol_sf"/>
</dbReference>
<dbReference type="Pfam" id="PF03829">
    <property type="entry name" value="PTSIIA_gutA"/>
    <property type="match status" value="1"/>
</dbReference>
<dbReference type="PATRIC" id="fig|1423758.3.peg.742"/>
<dbReference type="GO" id="GO:0016301">
    <property type="term" value="F:kinase activity"/>
    <property type="evidence" value="ECO:0007669"/>
    <property type="project" value="TreeGrafter"/>
</dbReference>
<dbReference type="Gene3D" id="2.40.33.40">
    <property type="entry name" value="Phosphotransferase system, glucitol/sorbitol-specific IIA component"/>
    <property type="match status" value="1"/>
</dbReference>
<protein>
    <submittedName>
        <fullName evidence="2">PTS family glucitol/sorbitol porter component IIA</fullName>
        <ecNumber evidence="2">2.7.1.69</ecNumber>
    </submittedName>
</protein>
<dbReference type="InterPro" id="IPR004716">
    <property type="entry name" value="PTS_IIA_glucitol/sorbitol-sp"/>
</dbReference>
<dbReference type="GeneID" id="82846948"/>
<dbReference type="eggNOG" id="COG3731">
    <property type="taxonomic scope" value="Bacteria"/>
</dbReference>
<dbReference type="SUPFAM" id="SSF141530">
    <property type="entry name" value="PTSIIA/GutA-like"/>
    <property type="match status" value="1"/>
</dbReference>
<proteinExistence type="predicted"/>
<dbReference type="GO" id="GO:0009401">
    <property type="term" value="P:phosphoenolpyruvate-dependent sugar phosphotransferase system"/>
    <property type="evidence" value="ECO:0007669"/>
    <property type="project" value="InterPro"/>
</dbReference>
<gene>
    <name evidence="2" type="ORF">BN55_09915</name>
</gene>
<keyword evidence="3" id="KW-1185">Reference proteome</keyword>
<dbReference type="AlphaFoldDB" id="I7L9V4"/>
<dbReference type="STRING" id="1423758.FC41_GL000735"/>
<accession>I7L9V4</accession>
<evidence type="ECO:0000313" key="3">
    <source>
        <dbReference type="Proteomes" id="UP000009320"/>
    </source>
</evidence>
<evidence type="ECO:0000256" key="1">
    <source>
        <dbReference type="PROSITE-ProRule" id="PRU00420"/>
    </source>
</evidence>
<dbReference type="PANTHER" id="PTHR40398">
    <property type="entry name" value="PTS SYSTEM GLUCITOL/SORBITOL-SPECIFIC EIIA COMPONENT"/>
    <property type="match status" value="1"/>
</dbReference>
<dbReference type="PANTHER" id="PTHR40398:SF1">
    <property type="entry name" value="PTS SYSTEM GLUCITOL_SORBITOL-SPECIFIC EIIA COMPONENT"/>
    <property type="match status" value="1"/>
</dbReference>
<keyword evidence="2" id="KW-0808">Transferase</keyword>
<name>I7L9V4_9LACO</name>
<dbReference type="PROSITE" id="PS51097">
    <property type="entry name" value="PTS_EIIA_TYPE_5"/>
    <property type="match status" value="1"/>
</dbReference>
<dbReference type="RefSeq" id="WP_008470571.1">
    <property type="nucleotide sequence ID" value="NZ_AYZP01000017.1"/>
</dbReference>
<dbReference type="EMBL" id="CAKE01000007">
    <property type="protein sequence ID" value="CCI81709.1"/>
    <property type="molecule type" value="Genomic_DNA"/>
</dbReference>
<dbReference type="OrthoDB" id="7065254at2"/>
<evidence type="ECO:0000313" key="2">
    <source>
        <dbReference type="EMBL" id="CCI81709.1"/>
    </source>
</evidence>
<comment type="caution">
    <text evidence="2">The sequence shown here is derived from an EMBL/GenBank/DDBJ whole genome shotgun (WGS) entry which is preliminary data.</text>
</comment>
<dbReference type="GO" id="GO:0005737">
    <property type="term" value="C:cytoplasm"/>
    <property type="evidence" value="ECO:0007669"/>
    <property type="project" value="InterPro"/>
</dbReference>
<organism evidence="2 3">
    <name type="scientific">Lactobacillus hominis DSM 23910 = CRBIP 24.179</name>
    <dbReference type="NCBI Taxonomy" id="1423758"/>
    <lineage>
        <taxon>Bacteria</taxon>
        <taxon>Bacillati</taxon>
        <taxon>Bacillota</taxon>
        <taxon>Bacilli</taxon>
        <taxon>Lactobacillales</taxon>
        <taxon>Lactobacillaceae</taxon>
        <taxon>Lactobacillus</taxon>
    </lineage>
</organism>
<comment type="caution">
    <text evidence="1">Lacks conserved residue(s) required for the propagation of feature annotation.</text>
</comment>
<reference evidence="2 3" key="1">
    <citation type="submission" date="2012-06" db="EMBL/GenBank/DDBJ databases">
        <title>Draft Genome Sequence of Lactobacillus hominis Strain CRBIP 24.179T, isolated from human intestine.</title>
        <authorList>
            <person name="Cousin S."/>
            <person name="Ma L."/>
            <person name="Bizet C."/>
            <person name="Loux V."/>
            <person name="Bouchier C."/>
            <person name="Clermont D."/>
            <person name="Creno S."/>
        </authorList>
    </citation>
    <scope>NUCLEOTIDE SEQUENCE [LARGE SCALE GENOMIC DNA]</scope>
    <source>
        <strain evidence="3">CRBIP 24.179T</strain>
    </source>
</reference>
<sequence length="130" mass="14957">MKWKAKILEVGKQAIDPRENIIIMFGNNATDELMNVSVIQEFDKDNSLDNFIFEKGDQVKINDHLYKALGAGRLVADDMKEMGHVTLVFIDQVPEQLMKNAIYLQKSDEETIPNFKVNDEIEYIHGEELN</sequence>
<dbReference type="EC" id="2.7.1.69" evidence="2"/>